<dbReference type="GeneID" id="37114065"/>
<dbReference type="EMBL" id="MSFK01000017">
    <property type="protein sequence ID" value="PWY84477.1"/>
    <property type="molecule type" value="Genomic_DNA"/>
</dbReference>
<organism evidence="2 3">
    <name type="scientific">Aspergillus sclerotioniger CBS 115572</name>
    <dbReference type="NCBI Taxonomy" id="1450535"/>
    <lineage>
        <taxon>Eukaryota</taxon>
        <taxon>Fungi</taxon>
        <taxon>Dikarya</taxon>
        <taxon>Ascomycota</taxon>
        <taxon>Pezizomycotina</taxon>
        <taxon>Eurotiomycetes</taxon>
        <taxon>Eurotiomycetidae</taxon>
        <taxon>Eurotiales</taxon>
        <taxon>Aspergillaceae</taxon>
        <taxon>Aspergillus</taxon>
        <taxon>Aspergillus subgen. Circumdati</taxon>
    </lineage>
</organism>
<name>A0A317WGW8_9EURO</name>
<dbReference type="Pfam" id="PF03070">
    <property type="entry name" value="TENA_THI-4"/>
    <property type="match status" value="1"/>
</dbReference>
<gene>
    <name evidence="2" type="ORF">BO94DRAFT_536035</name>
</gene>
<sequence>MVADLLHNPHPCPTHIIAFPSTPQEQQQLTCCHYHYNYHHHDHHHQVNTSRMGSLTTHLLTLTPATLHTSTTHPFLHAAGTSTLSKATLSAWLSQDRLYAQSYIRFIGLLLSKVRLPYTVSTTNSSNPSSEPVESRIIALLTSALLNIRRELTFFETVATEYDLDLTVPPPGETAFGPSEATHAYTDLFLSAGSSGVTLLEGLVVLWATEVCYFRAWGFAREIMEKSNTGNDGNGGDADGGALRERFIPNWTSEEFGVFVDEIGGLVDEIARGSGEGEREKEMLGRCERWWRQVVWLEGMFWPEV</sequence>
<comment type="caution">
    <text evidence="2">The sequence shown here is derived from an EMBL/GenBank/DDBJ whole genome shotgun (WGS) entry which is preliminary data.</text>
</comment>
<dbReference type="CDD" id="cd19357">
    <property type="entry name" value="TenA_E_At3g16990-like"/>
    <property type="match status" value="1"/>
</dbReference>
<dbReference type="Gene3D" id="1.20.910.10">
    <property type="entry name" value="Heme oxygenase-like"/>
    <property type="match status" value="1"/>
</dbReference>
<accession>A0A317WGW8</accession>
<proteinExistence type="predicted"/>
<feature type="domain" description="Thiaminase-2/PQQC" evidence="1">
    <location>
        <begin position="71"/>
        <end position="280"/>
    </location>
</feature>
<dbReference type="Proteomes" id="UP000246702">
    <property type="component" value="Unassembled WGS sequence"/>
</dbReference>
<dbReference type="STRING" id="1450535.A0A317WGW8"/>
<evidence type="ECO:0000259" key="1">
    <source>
        <dbReference type="Pfam" id="PF03070"/>
    </source>
</evidence>
<keyword evidence="3" id="KW-1185">Reference proteome</keyword>
<dbReference type="GO" id="GO:0006772">
    <property type="term" value="P:thiamine metabolic process"/>
    <property type="evidence" value="ECO:0007669"/>
    <property type="project" value="UniProtKB-ARBA"/>
</dbReference>
<dbReference type="AlphaFoldDB" id="A0A317WGW8"/>
<dbReference type="PANTHER" id="PTHR41813">
    <property type="entry name" value="REGULATOR PAB1642, PUTATIVE (AFU_ORTHOLOGUE AFUA_3G11955)-RELATED"/>
    <property type="match status" value="1"/>
</dbReference>
<reference evidence="2 3" key="1">
    <citation type="submission" date="2016-12" db="EMBL/GenBank/DDBJ databases">
        <title>The genomes of Aspergillus section Nigri reveals drivers in fungal speciation.</title>
        <authorList>
            <consortium name="DOE Joint Genome Institute"/>
            <person name="Vesth T.C."/>
            <person name="Nybo J."/>
            <person name="Theobald S."/>
            <person name="Brandl J."/>
            <person name="Frisvad J.C."/>
            <person name="Nielsen K.F."/>
            <person name="Lyhne E.K."/>
            <person name="Kogle M.E."/>
            <person name="Kuo A."/>
            <person name="Riley R."/>
            <person name="Clum A."/>
            <person name="Nolan M."/>
            <person name="Lipzen A."/>
            <person name="Salamov A."/>
            <person name="Henrissat B."/>
            <person name="Wiebenga A."/>
            <person name="De Vries R.P."/>
            <person name="Grigoriev I.V."/>
            <person name="Mortensen U.H."/>
            <person name="Andersen M.R."/>
            <person name="Baker S.E."/>
        </authorList>
    </citation>
    <scope>NUCLEOTIDE SEQUENCE [LARGE SCALE GENOMIC DNA]</scope>
    <source>
        <strain evidence="2 3">CBS 115572</strain>
    </source>
</reference>
<dbReference type="InterPro" id="IPR004305">
    <property type="entry name" value="Thiaminase-2/PQQC"/>
</dbReference>
<dbReference type="PANTHER" id="PTHR41813:SF2">
    <property type="entry name" value="REGULATOR PAB1642, PUTATIVE (AFU_ORTHOLOGUE AFUA_3G11955)-RELATED"/>
    <property type="match status" value="1"/>
</dbReference>
<protein>
    <submittedName>
        <fullName evidence="2">Heme oxygenase-like protein</fullName>
    </submittedName>
</protein>
<dbReference type="InterPro" id="IPR016084">
    <property type="entry name" value="Haem_Oase-like_multi-hlx"/>
</dbReference>
<evidence type="ECO:0000313" key="3">
    <source>
        <dbReference type="Proteomes" id="UP000246702"/>
    </source>
</evidence>
<dbReference type="RefSeq" id="XP_025466402.1">
    <property type="nucleotide sequence ID" value="XM_025611922.1"/>
</dbReference>
<dbReference type="OrthoDB" id="37730at2759"/>
<evidence type="ECO:0000313" key="2">
    <source>
        <dbReference type="EMBL" id="PWY84477.1"/>
    </source>
</evidence>
<dbReference type="InterPro" id="IPR053261">
    <property type="entry name" value="Polyketide-peptide_reg"/>
</dbReference>
<dbReference type="SUPFAM" id="SSF48613">
    <property type="entry name" value="Heme oxygenase-like"/>
    <property type="match status" value="1"/>
</dbReference>